<dbReference type="GO" id="GO:0005524">
    <property type="term" value="F:ATP binding"/>
    <property type="evidence" value="ECO:0007669"/>
    <property type="project" value="UniProtKB-KW"/>
</dbReference>
<keyword evidence="3 11" id="KW-0547">Nucleotide-binding</keyword>
<dbReference type="EMBL" id="QEAP01000167">
    <property type="protein sequence ID" value="TPX73737.1"/>
    <property type="molecule type" value="Genomic_DNA"/>
</dbReference>
<dbReference type="STRING" id="246404.A0A507FDS9"/>
<dbReference type="PANTHER" id="PTHR11766">
    <property type="entry name" value="TYROSYL-TRNA SYNTHETASE"/>
    <property type="match status" value="1"/>
</dbReference>
<evidence type="ECO:0000256" key="10">
    <source>
        <dbReference type="PROSITE-ProRule" id="PRU00182"/>
    </source>
</evidence>
<comment type="caution">
    <text evidence="13">The sequence shown here is derived from an EMBL/GenBank/DDBJ whole genome shotgun (WGS) entry which is preliminary data.</text>
</comment>
<dbReference type="GO" id="GO:0003723">
    <property type="term" value="F:RNA binding"/>
    <property type="evidence" value="ECO:0007669"/>
    <property type="project" value="UniProtKB-KW"/>
</dbReference>
<comment type="catalytic activity">
    <reaction evidence="9 11">
        <text>tRNA(Tyr) + L-tyrosine + ATP = L-tyrosyl-tRNA(Tyr) + AMP + diphosphate + H(+)</text>
        <dbReference type="Rhea" id="RHEA:10220"/>
        <dbReference type="Rhea" id="RHEA-COMP:9706"/>
        <dbReference type="Rhea" id="RHEA-COMP:9707"/>
        <dbReference type="ChEBI" id="CHEBI:15378"/>
        <dbReference type="ChEBI" id="CHEBI:30616"/>
        <dbReference type="ChEBI" id="CHEBI:33019"/>
        <dbReference type="ChEBI" id="CHEBI:58315"/>
        <dbReference type="ChEBI" id="CHEBI:78442"/>
        <dbReference type="ChEBI" id="CHEBI:78536"/>
        <dbReference type="ChEBI" id="CHEBI:456215"/>
        <dbReference type="EC" id="6.1.1.1"/>
    </reaction>
</comment>
<dbReference type="GO" id="GO:0006437">
    <property type="term" value="P:tyrosyl-tRNA aminoacylation"/>
    <property type="evidence" value="ECO:0007669"/>
    <property type="project" value="InterPro"/>
</dbReference>
<keyword evidence="2 11" id="KW-0436">Ligase</keyword>
<comment type="similarity">
    <text evidence="11">Belongs to the class-I aminoacyl-tRNA synthetase family.</text>
</comment>
<keyword evidence="7 11" id="KW-0030">Aminoacyl-tRNA synthetase</keyword>
<evidence type="ECO:0000256" key="7">
    <source>
        <dbReference type="ARBA" id="ARBA00023146"/>
    </source>
</evidence>
<dbReference type="FunFam" id="1.10.240.10:FF:000001">
    <property type="entry name" value="Tyrosine--tRNA ligase"/>
    <property type="match status" value="1"/>
</dbReference>
<reference evidence="13 14" key="1">
    <citation type="journal article" date="2019" name="Sci. Rep.">
        <title>Comparative genomics of chytrid fungi reveal insights into the obligate biotrophic and pathogenic lifestyle of Synchytrium endobioticum.</title>
        <authorList>
            <person name="van de Vossenberg B.T.L.H."/>
            <person name="Warris S."/>
            <person name="Nguyen H.D.T."/>
            <person name="van Gent-Pelzer M.P.E."/>
            <person name="Joly D.L."/>
            <person name="van de Geest H.C."/>
            <person name="Bonants P.J.M."/>
            <person name="Smith D.S."/>
            <person name="Levesque C.A."/>
            <person name="van der Lee T.A.J."/>
        </authorList>
    </citation>
    <scope>NUCLEOTIDE SEQUENCE [LARGE SCALE GENOMIC DNA]</scope>
    <source>
        <strain evidence="13 14">CBS 675.73</strain>
    </source>
</reference>
<feature type="domain" description="Tyrosine--tRNA ligase SYY-like C-terminal" evidence="12">
    <location>
        <begin position="449"/>
        <end position="513"/>
    </location>
</feature>
<sequence length="516" mass="56519">MRAIRRLFSTVNRDLLQQSSLEPCRDPVAHSLHWRGLVAATTRSASVRVSSTSRSYTSCVLRAQLFQSPRIHNHLAASSTAVYAGFDPTAKSLHVGNLLTIVALIHFAAAGHSPVALVGGATGSIGDPSGRSSERSVLSREIIIENCSGIRNQLERIFKNAKVTMNRHDPTASSDTTTPKVTSFVERVQVLDNYAWFKDFSFLDFLGSVGRLSRVSTMLSRESVKSRLDAPDGISFTEFTYQLLQAYDFHHLYTSHNVTVQIGGSDQWGNILSGIDLIRRMKPQQQQLQPASSQPTQDISSSSDTVFGLTIPLVTTASGEKFGKSAGNAVWLDPELVSPFDFYQFFRRTPDGEVERYLNYFSFLSKDAIAELMAKHQQTPEHHLPQRKLAYEVTHLVHGEAAANQSEFKSQLLYDSATLTSLPTSKDIIDAFKGDDRLVLMPRGQVSGASVCEVAAKAGAVKSVSAARKLISGGGLYVANNKVASHDARIQESDALDGRLVLLRAGKSKYTLVLMV</sequence>
<dbReference type="GO" id="GO:0005739">
    <property type="term" value="C:mitochondrion"/>
    <property type="evidence" value="ECO:0007669"/>
    <property type="project" value="TreeGrafter"/>
</dbReference>
<evidence type="ECO:0000256" key="8">
    <source>
        <dbReference type="ARBA" id="ARBA00033323"/>
    </source>
</evidence>
<dbReference type="PROSITE" id="PS50889">
    <property type="entry name" value="S4"/>
    <property type="match status" value="1"/>
</dbReference>
<dbReference type="EC" id="6.1.1.1" evidence="1 11"/>
<dbReference type="InterPro" id="IPR054608">
    <property type="entry name" value="SYY-like_C"/>
</dbReference>
<dbReference type="NCBIfam" id="TIGR00234">
    <property type="entry name" value="tyrS"/>
    <property type="match status" value="1"/>
</dbReference>
<evidence type="ECO:0000256" key="9">
    <source>
        <dbReference type="ARBA" id="ARBA00048248"/>
    </source>
</evidence>
<dbReference type="HAMAP" id="MF_02006">
    <property type="entry name" value="Tyr_tRNA_synth_type1"/>
    <property type="match status" value="1"/>
</dbReference>
<protein>
    <recommendedName>
        <fullName evidence="1 11">Tyrosine--tRNA ligase</fullName>
        <ecNumber evidence="1 11">6.1.1.1</ecNumber>
    </recommendedName>
    <alternativeName>
        <fullName evidence="8 11">Tyrosyl-tRNA synthetase</fullName>
    </alternativeName>
</protein>
<keyword evidence="6 11" id="KW-0648">Protein biosynthesis</keyword>
<dbReference type="Gene3D" id="3.10.290.10">
    <property type="entry name" value="RNA-binding S4 domain"/>
    <property type="match status" value="1"/>
</dbReference>
<keyword evidence="4 11" id="KW-0067">ATP-binding</keyword>
<keyword evidence="5 10" id="KW-0694">RNA-binding</keyword>
<evidence type="ECO:0000259" key="12">
    <source>
        <dbReference type="Pfam" id="PF22421"/>
    </source>
</evidence>
<dbReference type="InterPro" id="IPR024107">
    <property type="entry name" value="Tyr-tRNA-ligase_bac_1"/>
</dbReference>
<dbReference type="GO" id="GO:0005829">
    <property type="term" value="C:cytosol"/>
    <property type="evidence" value="ECO:0007669"/>
    <property type="project" value="TreeGrafter"/>
</dbReference>
<dbReference type="InterPro" id="IPR014729">
    <property type="entry name" value="Rossmann-like_a/b/a_fold"/>
</dbReference>
<evidence type="ECO:0000313" key="13">
    <source>
        <dbReference type="EMBL" id="TPX73737.1"/>
    </source>
</evidence>
<dbReference type="Gene3D" id="1.10.240.10">
    <property type="entry name" value="Tyrosyl-Transfer RNA Synthetase"/>
    <property type="match status" value="1"/>
</dbReference>
<dbReference type="Pfam" id="PF00579">
    <property type="entry name" value="tRNA-synt_1b"/>
    <property type="match status" value="1"/>
</dbReference>
<evidence type="ECO:0000256" key="11">
    <source>
        <dbReference type="RuleBase" id="RU361234"/>
    </source>
</evidence>
<dbReference type="OrthoDB" id="337870at2759"/>
<evidence type="ECO:0000256" key="3">
    <source>
        <dbReference type="ARBA" id="ARBA00022741"/>
    </source>
</evidence>
<evidence type="ECO:0000256" key="4">
    <source>
        <dbReference type="ARBA" id="ARBA00022840"/>
    </source>
</evidence>
<evidence type="ECO:0000313" key="14">
    <source>
        <dbReference type="Proteomes" id="UP000320333"/>
    </source>
</evidence>
<proteinExistence type="inferred from homology"/>
<dbReference type="AlphaFoldDB" id="A0A507FDS9"/>
<dbReference type="InterPro" id="IPR002305">
    <property type="entry name" value="aa-tRNA-synth_Ic"/>
</dbReference>
<gene>
    <name evidence="13" type="ORF">CcCBS67573_g04998</name>
</gene>
<dbReference type="Gene3D" id="3.40.50.620">
    <property type="entry name" value="HUPs"/>
    <property type="match status" value="1"/>
</dbReference>
<accession>A0A507FDS9</accession>
<dbReference type="SUPFAM" id="SSF55174">
    <property type="entry name" value="Alpha-L RNA-binding motif"/>
    <property type="match status" value="1"/>
</dbReference>
<dbReference type="InterPro" id="IPR036986">
    <property type="entry name" value="S4_RNA-bd_sf"/>
</dbReference>
<evidence type="ECO:0000256" key="2">
    <source>
        <dbReference type="ARBA" id="ARBA00022598"/>
    </source>
</evidence>
<dbReference type="Proteomes" id="UP000320333">
    <property type="component" value="Unassembled WGS sequence"/>
</dbReference>
<dbReference type="PROSITE" id="PS00178">
    <property type="entry name" value="AA_TRNA_LIGASE_I"/>
    <property type="match status" value="1"/>
</dbReference>
<evidence type="ECO:0000256" key="6">
    <source>
        <dbReference type="ARBA" id="ARBA00022917"/>
    </source>
</evidence>
<organism evidence="13 14">
    <name type="scientific">Chytriomyces confervae</name>
    <dbReference type="NCBI Taxonomy" id="246404"/>
    <lineage>
        <taxon>Eukaryota</taxon>
        <taxon>Fungi</taxon>
        <taxon>Fungi incertae sedis</taxon>
        <taxon>Chytridiomycota</taxon>
        <taxon>Chytridiomycota incertae sedis</taxon>
        <taxon>Chytridiomycetes</taxon>
        <taxon>Chytridiales</taxon>
        <taxon>Chytriomycetaceae</taxon>
        <taxon>Chytriomyces</taxon>
    </lineage>
</organism>
<dbReference type="InterPro" id="IPR024088">
    <property type="entry name" value="Tyr-tRNA-ligase_bac-type"/>
</dbReference>
<evidence type="ECO:0000256" key="5">
    <source>
        <dbReference type="ARBA" id="ARBA00022884"/>
    </source>
</evidence>
<dbReference type="PRINTS" id="PR01040">
    <property type="entry name" value="TRNASYNTHTYR"/>
</dbReference>
<dbReference type="PANTHER" id="PTHR11766:SF0">
    <property type="entry name" value="TYROSINE--TRNA LIGASE, MITOCHONDRIAL"/>
    <property type="match status" value="1"/>
</dbReference>
<dbReference type="GO" id="GO:0004831">
    <property type="term" value="F:tyrosine-tRNA ligase activity"/>
    <property type="evidence" value="ECO:0007669"/>
    <property type="project" value="UniProtKB-EC"/>
</dbReference>
<name>A0A507FDS9_9FUNG</name>
<keyword evidence="14" id="KW-1185">Reference proteome</keyword>
<evidence type="ECO:0000256" key="1">
    <source>
        <dbReference type="ARBA" id="ARBA00013160"/>
    </source>
</evidence>
<dbReference type="InterPro" id="IPR002307">
    <property type="entry name" value="Tyr-tRNA-ligase"/>
</dbReference>
<dbReference type="InterPro" id="IPR001412">
    <property type="entry name" value="aa-tRNA-synth_I_CS"/>
</dbReference>
<dbReference type="Pfam" id="PF22421">
    <property type="entry name" value="SYY_C-terminal"/>
    <property type="match status" value="1"/>
</dbReference>
<dbReference type="CDD" id="cd00805">
    <property type="entry name" value="TyrRS_core"/>
    <property type="match status" value="1"/>
</dbReference>
<dbReference type="SUPFAM" id="SSF52374">
    <property type="entry name" value="Nucleotidylyl transferase"/>
    <property type="match status" value="1"/>
</dbReference>